<comment type="caution">
    <text evidence="22">The sequence shown here is derived from an EMBL/GenBank/DDBJ whole genome shotgun (WGS) entry which is preliminary data.</text>
</comment>
<dbReference type="InterPro" id="IPR043502">
    <property type="entry name" value="DNA/RNA_pol_sf"/>
</dbReference>
<dbReference type="CDD" id="cd09274">
    <property type="entry name" value="RNase_HI_RT_Ty3"/>
    <property type="match status" value="1"/>
</dbReference>
<dbReference type="InterPro" id="IPR036397">
    <property type="entry name" value="RNaseH_sf"/>
</dbReference>
<dbReference type="InterPro" id="IPR001584">
    <property type="entry name" value="Integrase_cat-core"/>
</dbReference>
<gene>
    <name evidence="22" type="primary">Tf2-12_31</name>
    <name evidence="22" type="ORF">CK203_029936</name>
</gene>
<evidence type="ECO:0000256" key="13">
    <source>
        <dbReference type="ARBA" id="ARBA00022932"/>
    </source>
</evidence>
<dbReference type="InterPro" id="IPR001969">
    <property type="entry name" value="Aspartic_peptidase_AS"/>
</dbReference>
<dbReference type="GO" id="GO:0006508">
    <property type="term" value="P:proteolysis"/>
    <property type="evidence" value="ECO:0007669"/>
    <property type="project" value="UniProtKB-KW"/>
</dbReference>
<sequence>MAEGTGTRYSQLAESLAAVKQNQEQYQQNHNSLQQVVEGLAHQLEVVASNVQTLVQMKTKHNSGDSEGSKRQMTNPLFEDNGGIQTRAVRLDFPKFNGEDPSGWVYRADQFFNYHQTNPHHRVLLASFHMEGKALVWFQDIEAAGGISSWEGFVRALQTRFGSSPYEDPMEALIRLKQTSTVEDYKSQFEALSNQLRGLAESYKLSCFLSGLREDIRFMVRMLNPSNLHIAFGLAKMQEENVAALRRTAKLGSVPTRLAIGPPSPPEKRAIVPVQRLSPSQMKERRDKGLCYNCDDKWAPGHKCKSARLFIMECDESSDDEVPKSEVAEGRASKSKEETPIVEIEPGISIHALVGSPNPKTMRFLGHICGRAVVILVDTGSTHNFMDPSVIQRAHLPSNPTEGLSVKVANGQAVRSEGSCAAVPLHMQGNLYTIDFYILTLGGCDIVLGVQWLQTLGPILWDFSRLQMEFSVWDKPRKLQGMSPTGISLVEGEKFGKVSRQNKRGLVIQLIDFENSSLLSIETSAEPLIYDLLNLYPEVFSEPKGLPPTRNHDHHIVLHSGAKPVCVGPYRYPYFQKSEIENIVHEMLQSGIVRPSQSPFSSPVLLVRKHDGSWRLCVDYRALNKETIKVKFPIPIVDELLDELHGSTIFSKLDLRSGYHQIRVHPEDIPKTAFRTHEGHYEFLVMPFGLTNAPATFQSLMNDIFKPYLRKFILVFFYDILVYSKNLADHVHHLQTVLDILKQHQLFAKKSKCCFGCSEIEYLGHLISKDGVQADPTKIEAMLNWPFPTSLKSLRGFLGLTGYYRKFIKGYGLIAAPLTALLKKNSFKWTESAKRAFQDLKHAVTSPPVLALPDFSIPFTIQCDASGIGVGAVLMQQGRPLAYMSQAIHGKALQLSTYEKELMALVLAVKKWRSYLLGHNFKIQTDQQSLKYLLEQKMGTPLQQQWITKLLGYEFVVEYKQGKENKVADALSRKMEDQKEGKLYAITAPANTWLEQLRTSYAIDPKLQQIIKNLEQGSLASQNYKQRDGLLFYKGRLYIPASKELREQILYLLHSSPQGGHSGFHKTLHRAKSEFYWEGMRKEVRRFIKECDICQQNKSENIHPAGLLQPLPIPTKVWTDISLDFIEGLPNSESYSVIMVVVDRLSKYAHFIPISHPYTASKIAQVFLANIFKLHGLPNSIVTDRDPTFTSTFWKELFKLQGTTLKFSSAYHPQTDGQTEIVNKMVEQYLRCFSGDKPKGWVKWLPLAEWWYNTNIHASTKLSPFESVYGYPPPKLIPYTPGTTQLQEVENTLKTRDEIIRILRTNLQLAQDRMKKFADIKRTARSFNIGDLVYLRLQPYKQQSVVQRRNLKLSPRFYGPYRVLEKIGTVAYRLELPPEAKIHPVFHVSCLKEKLGERHQLVVTLPPADKDGVIRPEPEEILHRRLKKKKNHAVTEVLVKWKGLGEDEASWVEYSTLVNEFPDLVDKVI</sequence>
<dbReference type="InterPro" id="IPR021109">
    <property type="entry name" value="Peptidase_aspartic_dom_sf"/>
</dbReference>
<keyword evidence="16" id="KW-0511">Multifunctional enzyme</keyword>
<evidence type="ECO:0000259" key="20">
    <source>
        <dbReference type="PROSITE" id="PS50878"/>
    </source>
</evidence>
<evidence type="ECO:0000256" key="6">
    <source>
        <dbReference type="ARBA" id="ARBA00022750"/>
    </source>
</evidence>
<feature type="coiled-coil region" evidence="17">
    <location>
        <begin position="9"/>
        <end position="36"/>
    </location>
</feature>
<feature type="domain" description="Reverse transcriptase" evidence="20">
    <location>
        <begin position="588"/>
        <end position="767"/>
    </location>
</feature>
<proteinExistence type="predicted"/>
<dbReference type="PANTHER" id="PTHR37984">
    <property type="entry name" value="PROTEIN CBG26694"/>
    <property type="match status" value="1"/>
</dbReference>
<organism evidence="22 23">
    <name type="scientific">Vitis vinifera</name>
    <name type="common">Grape</name>
    <dbReference type="NCBI Taxonomy" id="29760"/>
    <lineage>
        <taxon>Eukaryota</taxon>
        <taxon>Viridiplantae</taxon>
        <taxon>Streptophyta</taxon>
        <taxon>Embryophyta</taxon>
        <taxon>Tracheophyta</taxon>
        <taxon>Spermatophyta</taxon>
        <taxon>Magnoliopsida</taxon>
        <taxon>eudicotyledons</taxon>
        <taxon>Gunneridae</taxon>
        <taxon>Pentapetalae</taxon>
        <taxon>rosids</taxon>
        <taxon>Vitales</taxon>
        <taxon>Vitaceae</taxon>
        <taxon>Viteae</taxon>
        <taxon>Vitis</taxon>
    </lineage>
</organism>
<dbReference type="InterPro" id="IPR041588">
    <property type="entry name" value="Integrase_H2C2"/>
</dbReference>
<feature type="region of interest" description="Disordered" evidence="18">
    <location>
        <begin position="60"/>
        <end position="79"/>
    </location>
</feature>
<keyword evidence="4" id="KW-0540">Nuclease</keyword>
<evidence type="ECO:0000256" key="2">
    <source>
        <dbReference type="ARBA" id="ARBA00022679"/>
    </source>
</evidence>
<keyword evidence="10" id="KW-0694">RNA-binding</keyword>
<feature type="domain" description="Chromo" evidence="19">
    <location>
        <begin position="1416"/>
        <end position="1469"/>
    </location>
</feature>
<dbReference type="Gene3D" id="2.40.50.40">
    <property type="match status" value="1"/>
</dbReference>
<evidence type="ECO:0000256" key="14">
    <source>
        <dbReference type="ARBA" id="ARBA00023125"/>
    </source>
</evidence>
<evidence type="ECO:0000256" key="16">
    <source>
        <dbReference type="ARBA" id="ARBA00023268"/>
    </source>
</evidence>
<evidence type="ECO:0000256" key="4">
    <source>
        <dbReference type="ARBA" id="ARBA00022722"/>
    </source>
</evidence>
<evidence type="ECO:0000256" key="18">
    <source>
        <dbReference type="SAM" id="MobiDB-lite"/>
    </source>
</evidence>
<keyword evidence="17" id="KW-0175">Coiled coil</keyword>
<evidence type="ECO:0000256" key="3">
    <source>
        <dbReference type="ARBA" id="ARBA00022695"/>
    </source>
</evidence>
<dbReference type="Pfam" id="PF17921">
    <property type="entry name" value="Integrase_H2C2"/>
    <property type="match status" value="1"/>
</dbReference>
<keyword evidence="9" id="KW-0460">Magnesium</keyword>
<dbReference type="Pfam" id="PF24626">
    <property type="entry name" value="SH3_Tf2-1"/>
    <property type="match status" value="1"/>
</dbReference>
<dbReference type="Pfam" id="PF00385">
    <property type="entry name" value="Chromo"/>
    <property type="match status" value="1"/>
</dbReference>
<dbReference type="InterPro" id="IPR043128">
    <property type="entry name" value="Rev_trsase/Diguanyl_cyclase"/>
</dbReference>
<keyword evidence="15" id="KW-0233">DNA recombination</keyword>
<dbReference type="SUPFAM" id="SSF56672">
    <property type="entry name" value="DNA/RNA polymerases"/>
    <property type="match status" value="1"/>
</dbReference>
<dbReference type="CDD" id="cd01647">
    <property type="entry name" value="RT_LTR"/>
    <property type="match status" value="1"/>
</dbReference>
<dbReference type="InterPro" id="IPR016197">
    <property type="entry name" value="Chromo-like_dom_sf"/>
</dbReference>
<evidence type="ECO:0000259" key="21">
    <source>
        <dbReference type="PROSITE" id="PS50994"/>
    </source>
</evidence>
<dbReference type="GO" id="GO:0004190">
    <property type="term" value="F:aspartic-type endopeptidase activity"/>
    <property type="evidence" value="ECO:0007669"/>
    <property type="project" value="UniProtKB-KW"/>
</dbReference>
<evidence type="ECO:0000256" key="5">
    <source>
        <dbReference type="ARBA" id="ARBA00022723"/>
    </source>
</evidence>
<dbReference type="CDD" id="cd00303">
    <property type="entry name" value="retropepsin_like"/>
    <property type="match status" value="1"/>
</dbReference>
<dbReference type="Pfam" id="PF00665">
    <property type="entry name" value="rve"/>
    <property type="match status" value="1"/>
</dbReference>
<dbReference type="Proteomes" id="UP000288805">
    <property type="component" value="Unassembled WGS sequence"/>
</dbReference>
<dbReference type="PROSITE" id="PS50013">
    <property type="entry name" value="CHROMO_2"/>
    <property type="match status" value="1"/>
</dbReference>
<dbReference type="GO" id="GO:0046872">
    <property type="term" value="F:metal ion binding"/>
    <property type="evidence" value="ECO:0007669"/>
    <property type="project" value="UniProtKB-KW"/>
</dbReference>
<dbReference type="InterPro" id="IPR041577">
    <property type="entry name" value="RT_RNaseH_2"/>
</dbReference>
<dbReference type="Gene3D" id="3.10.10.10">
    <property type="entry name" value="HIV Type 1 Reverse Transcriptase, subunit A, domain 1"/>
    <property type="match status" value="1"/>
</dbReference>
<dbReference type="PROSITE" id="PS00141">
    <property type="entry name" value="ASP_PROTEASE"/>
    <property type="match status" value="1"/>
</dbReference>
<keyword evidence="1" id="KW-0645">Protease</keyword>
<keyword evidence="5" id="KW-0479">Metal-binding</keyword>
<name>A0A438IKJ5_VITVI</name>
<dbReference type="Gene3D" id="1.10.340.70">
    <property type="match status" value="1"/>
</dbReference>
<evidence type="ECO:0000256" key="8">
    <source>
        <dbReference type="ARBA" id="ARBA00022801"/>
    </source>
</evidence>
<dbReference type="GO" id="GO:0015074">
    <property type="term" value="P:DNA integration"/>
    <property type="evidence" value="ECO:0007669"/>
    <property type="project" value="UniProtKB-KW"/>
</dbReference>
<keyword evidence="12" id="KW-0695">RNA-directed DNA polymerase</keyword>
<evidence type="ECO:0000313" key="22">
    <source>
        <dbReference type="EMBL" id="RVW97193.1"/>
    </source>
</evidence>
<dbReference type="InterPro" id="IPR050951">
    <property type="entry name" value="Retrovirus_Pol_polyprotein"/>
</dbReference>
<dbReference type="GO" id="GO:0003887">
    <property type="term" value="F:DNA-directed DNA polymerase activity"/>
    <property type="evidence" value="ECO:0007669"/>
    <property type="project" value="UniProtKB-KW"/>
</dbReference>
<dbReference type="InterPro" id="IPR056924">
    <property type="entry name" value="SH3_Tf2-1"/>
</dbReference>
<dbReference type="GO" id="GO:0006310">
    <property type="term" value="P:DNA recombination"/>
    <property type="evidence" value="ECO:0007669"/>
    <property type="project" value="UniProtKB-KW"/>
</dbReference>
<dbReference type="InterPro" id="IPR005162">
    <property type="entry name" value="Retrotrans_gag_dom"/>
</dbReference>
<keyword evidence="3" id="KW-0548">Nucleotidyltransferase</keyword>
<keyword evidence="2" id="KW-0808">Transferase</keyword>
<dbReference type="Gene3D" id="3.10.20.370">
    <property type="match status" value="1"/>
</dbReference>
<evidence type="ECO:0000256" key="10">
    <source>
        <dbReference type="ARBA" id="ARBA00022884"/>
    </source>
</evidence>
<evidence type="ECO:0000256" key="17">
    <source>
        <dbReference type="SAM" id="Coils"/>
    </source>
</evidence>
<evidence type="ECO:0000259" key="19">
    <source>
        <dbReference type="PROSITE" id="PS50013"/>
    </source>
</evidence>
<dbReference type="InterPro" id="IPR023780">
    <property type="entry name" value="Chromo_domain"/>
</dbReference>
<dbReference type="Pfam" id="PF08284">
    <property type="entry name" value="RVP_2"/>
    <property type="match status" value="1"/>
</dbReference>
<dbReference type="Gene3D" id="3.30.70.270">
    <property type="match status" value="2"/>
</dbReference>
<keyword evidence="8" id="KW-0378">Hydrolase</keyword>
<dbReference type="FunFam" id="3.10.10.10:FF:000007">
    <property type="entry name" value="Retrovirus-related Pol polyprotein from transposon 17.6-like Protein"/>
    <property type="match status" value="1"/>
</dbReference>
<evidence type="ECO:0000256" key="1">
    <source>
        <dbReference type="ARBA" id="ARBA00022670"/>
    </source>
</evidence>
<dbReference type="Gene3D" id="3.30.420.10">
    <property type="entry name" value="Ribonuclease H-like superfamily/Ribonuclease H"/>
    <property type="match status" value="1"/>
</dbReference>
<dbReference type="Pfam" id="PF17919">
    <property type="entry name" value="RT_RNaseH_2"/>
    <property type="match status" value="1"/>
</dbReference>
<evidence type="ECO:0000256" key="7">
    <source>
        <dbReference type="ARBA" id="ARBA00022759"/>
    </source>
</evidence>
<keyword evidence="7" id="KW-0255">Endonuclease</keyword>
<dbReference type="FunFam" id="3.30.70.270:FF:000020">
    <property type="entry name" value="Transposon Tf2-6 polyprotein-like Protein"/>
    <property type="match status" value="1"/>
</dbReference>
<dbReference type="GO" id="GO:0003677">
    <property type="term" value="F:DNA binding"/>
    <property type="evidence" value="ECO:0007669"/>
    <property type="project" value="UniProtKB-KW"/>
</dbReference>
<keyword evidence="6" id="KW-0064">Aspartyl protease</keyword>
<feature type="domain" description="Integrase catalytic" evidence="21">
    <location>
        <begin position="1108"/>
        <end position="1272"/>
    </location>
</feature>
<keyword evidence="11" id="KW-0229">DNA integration</keyword>
<dbReference type="EMBL" id="QGNW01000103">
    <property type="protein sequence ID" value="RVW97193.1"/>
    <property type="molecule type" value="Genomic_DNA"/>
</dbReference>
<dbReference type="GO" id="GO:0004519">
    <property type="term" value="F:endonuclease activity"/>
    <property type="evidence" value="ECO:0007669"/>
    <property type="project" value="UniProtKB-KW"/>
</dbReference>
<evidence type="ECO:0000256" key="15">
    <source>
        <dbReference type="ARBA" id="ARBA00023172"/>
    </source>
</evidence>
<dbReference type="Gene3D" id="2.40.70.10">
    <property type="entry name" value="Acid Proteases"/>
    <property type="match status" value="1"/>
</dbReference>
<dbReference type="InterPro" id="IPR000953">
    <property type="entry name" value="Chromo/chromo_shadow_dom"/>
</dbReference>
<reference evidence="22 23" key="1">
    <citation type="journal article" date="2018" name="PLoS Genet.">
        <title>Population sequencing reveals clonal diversity and ancestral inbreeding in the grapevine cultivar Chardonnay.</title>
        <authorList>
            <person name="Roach M.J."/>
            <person name="Johnson D.L."/>
            <person name="Bohlmann J."/>
            <person name="van Vuuren H.J."/>
            <person name="Jones S.J."/>
            <person name="Pretorius I.S."/>
            <person name="Schmidt S.A."/>
            <person name="Borneman A.R."/>
        </authorList>
    </citation>
    <scope>NUCLEOTIDE SEQUENCE [LARGE SCALE GENOMIC DNA]</scope>
    <source>
        <strain evidence="23">cv. Chardonnay</strain>
        <tissue evidence="22">Leaf</tissue>
    </source>
</reference>
<evidence type="ECO:0000313" key="23">
    <source>
        <dbReference type="Proteomes" id="UP000288805"/>
    </source>
</evidence>
<dbReference type="GO" id="GO:0003964">
    <property type="term" value="F:RNA-directed DNA polymerase activity"/>
    <property type="evidence" value="ECO:0007669"/>
    <property type="project" value="UniProtKB-KW"/>
</dbReference>
<dbReference type="FunFam" id="1.10.340.70:FF:000001">
    <property type="entry name" value="Retrovirus-related Pol polyprotein from transposon gypsy-like Protein"/>
    <property type="match status" value="1"/>
</dbReference>
<dbReference type="SMART" id="SM00298">
    <property type="entry name" value="CHROMO"/>
    <property type="match status" value="1"/>
</dbReference>
<keyword evidence="14" id="KW-0238">DNA-binding</keyword>
<dbReference type="InterPro" id="IPR012337">
    <property type="entry name" value="RNaseH-like_sf"/>
</dbReference>
<dbReference type="Pfam" id="PF00078">
    <property type="entry name" value="RVT_1"/>
    <property type="match status" value="1"/>
</dbReference>
<dbReference type="InterPro" id="IPR000477">
    <property type="entry name" value="RT_dom"/>
</dbReference>
<dbReference type="PROSITE" id="PS50994">
    <property type="entry name" value="INTEGRASE"/>
    <property type="match status" value="1"/>
</dbReference>
<dbReference type="PANTHER" id="PTHR37984:SF5">
    <property type="entry name" value="PROTEIN NYNRIN-LIKE"/>
    <property type="match status" value="1"/>
</dbReference>
<dbReference type="PROSITE" id="PS50878">
    <property type="entry name" value="RT_POL"/>
    <property type="match status" value="1"/>
</dbReference>
<keyword evidence="13" id="KW-0239">DNA-directed DNA polymerase</keyword>
<dbReference type="Pfam" id="PF03732">
    <property type="entry name" value="Retrotrans_gag"/>
    <property type="match status" value="1"/>
</dbReference>
<evidence type="ECO:0000256" key="9">
    <source>
        <dbReference type="ARBA" id="ARBA00022842"/>
    </source>
</evidence>
<accession>A0A438IKJ5</accession>
<protein>
    <submittedName>
        <fullName evidence="22">Transposon Tf2-12 polyprotein</fullName>
    </submittedName>
</protein>
<dbReference type="SUPFAM" id="SSF54160">
    <property type="entry name" value="Chromo domain-like"/>
    <property type="match status" value="1"/>
</dbReference>
<evidence type="ECO:0000256" key="12">
    <source>
        <dbReference type="ARBA" id="ARBA00022918"/>
    </source>
</evidence>
<dbReference type="GO" id="GO:0003723">
    <property type="term" value="F:RNA binding"/>
    <property type="evidence" value="ECO:0007669"/>
    <property type="project" value="UniProtKB-KW"/>
</dbReference>
<evidence type="ECO:0000256" key="11">
    <source>
        <dbReference type="ARBA" id="ARBA00022908"/>
    </source>
</evidence>
<dbReference type="SUPFAM" id="SSF50630">
    <property type="entry name" value="Acid proteases"/>
    <property type="match status" value="1"/>
</dbReference>
<dbReference type="SUPFAM" id="SSF53098">
    <property type="entry name" value="Ribonuclease H-like"/>
    <property type="match status" value="1"/>
</dbReference>